<protein>
    <recommendedName>
        <fullName evidence="14">Integrin alpha third immunoglobulin-like domain-containing protein</fullName>
    </recommendedName>
</protein>
<keyword evidence="16" id="KW-1185">Reference proteome</keyword>
<keyword evidence="11" id="KW-0325">Glycoprotein</keyword>
<evidence type="ECO:0000313" key="16">
    <source>
        <dbReference type="Proteomes" id="UP000824540"/>
    </source>
</evidence>
<evidence type="ECO:0000256" key="5">
    <source>
        <dbReference type="ARBA" id="ARBA00022737"/>
    </source>
</evidence>
<feature type="region of interest" description="Disordered" evidence="12">
    <location>
        <begin position="263"/>
        <end position="294"/>
    </location>
</feature>
<dbReference type="GO" id="GO:0098609">
    <property type="term" value="P:cell-cell adhesion"/>
    <property type="evidence" value="ECO:0007669"/>
    <property type="project" value="TreeGrafter"/>
</dbReference>
<keyword evidence="7 13" id="KW-1133">Transmembrane helix</keyword>
<dbReference type="PANTHER" id="PTHR23220:SF21">
    <property type="entry name" value="INTEGRIN ALPHA-11"/>
    <property type="match status" value="1"/>
</dbReference>
<evidence type="ECO:0000256" key="3">
    <source>
        <dbReference type="ARBA" id="ARBA00022692"/>
    </source>
</evidence>
<dbReference type="FunFam" id="1.20.5.930:FF:000005">
    <property type="entry name" value="Integrin, alpha 10"/>
    <property type="match status" value="1"/>
</dbReference>
<evidence type="ECO:0000256" key="10">
    <source>
        <dbReference type="ARBA" id="ARBA00023170"/>
    </source>
</evidence>
<evidence type="ECO:0000313" key="15">
    <source>
        <dbReference type="EMBL" id="KAG9341194.1"/>
    </source>
</evidence>
<dbReference type="GO" id="GO:0009897">
    <property type="term" value="C:external side of plasma membrane"/>
    <property type="evidence" value="ECO:0007669"/>
    <property type="project" value="TreeGrafter"/>
</dbReference>
<dbReference type="PANTHER" id="PTHR23220">
    <property type="entry name" value="INTEGRIN ALPHA"/>
    <property type="match status" value="1"/>
</dbReference>
<evidence type="ECO:0000256" key="11">
    <source>
        <dbReference type="ARBA" id="ARBA00023180"/>
    </source>
</evidence>
<dbReference type="SUPFAM" id="SSF69179">
    <property type="entry name" value="Integrin domains"/>
    <property type="match status" value="1"/>
</dbReference>
<organism evidence="15 16">
    <name type="scientific">Albula glossodonta</name>
    <name type="common">roundjaw bonefish</name>
    <dbReference type="NCBI Taxonomy" id="121402"/>
    <lineage>
        <taxon>Eukaryota</taxon>
        <taxon>Metazoa</taxon>
        <taxon>Chordata</taxon>
        <taxon>Craniata</taxon>
        <taxon>Vertebrata</taxon>
        <taxon>Euteleostomi</taxon>
        <taxon>Actinopterygii</taxon>
        <taxon>Neopterygii</taxon>
        <taxon>Teleostei</taxon>
        <taxon>Albuliformes</taxon>
        <taxon>Albulidae</taxon>
        <taxon>Albula</taxon>
    </lineage>
</organism>
<evidence type="ECO:0000259" key="14">
    <source>
        <dbReference type="Pfam" id="PF20806"/>
    </source>
</evidence>
<feature type="domain" description="Integrin alpha third immunoglobulin-like" evidence="14">
    <location>
        <begin position="60"/>
        <end position="131"/>
    </location>
</feature>
<evidence type="ECO:0000256" key="2">
    <source>
        <dbReference type="ARBA" id="ARBA00008054"/>
    </source>
</evidence>
<dbReference type="InterPro" id="IPR048286">
    <property type="entry name" value="Integrin_alpha_Ig-like_3"/>
</dbReference>
<proteinExistence type="inferred from homology"/>
<dbReference type="GO" id="GO:0005178">
    <property type="term" value="F:integrin binding"/>
    <property type="evidence" value="ECO:0007669"/>
    <property type="project" value="TreeGrafter"/>
</dbReference>
<evidence type="ECO:0000256" key="6">
    <source>
        <dbReference type="ARBA" id="ARBA00022889"/>
    </source>
</evidence>
<dbReference type="Pfam" id="PF20806">
    <property type="entry name" value="Integrin_A_Ig_3"/>
    <property type="match status" value="1"/>
</dbReference>
<dbReference type="PROSITE" id="PS00242">
    <property type="entry name" value="INTEGRIN_ALPHA"/>
    <property type="match status" value="1"/>
</dbReference>
<keyword evidence="8" id="KW-0401">Integrin</keyword>
<keyword evidence="4" id="KW-0732">Signal</keyword>
<name>A0A8T2NME9_9TELE</name>
<keyword evidence="6" id="KW-0130">Cell adhesion</keyword>
<evidence type="ECO:0000256" key="12">
    <source>
        <dbReference type="SAM" id="MobiDB-lite"/>
    </source>
</evidence>
<feature type="transmembrane region" description="Helical" evidence="13">
    <location>
        <begin position="225"/>
        <end position="249"/>
    </location>
</feature>
<keyword evidence="3 13" id="KW-0812">Transmembrane</keyword>
<comment type="caution">
    <text evidence="15">The sequence shown here is derived from an EMBL/GenBank/DDBJ whole genome shotgun (WGS) entry which is preliminary data.</text>
</comment>
<dbReference type="OrthoDB" id="5317514at2759"/>
<dbReference type="InterPro" id="IPR018184">
    <property type="entry name" value="Integrin_alpha_C_CS"/>
</dbReference>
<evidence type="ECO:0000256" key="1">
    <source>
        <dbReference type="ARBA" id="ARBA00004479"/>
    </source>
</evidence>
<evidence type="ECO:0000256" key="8">
    <source>
        <dbReference type="ARBA" id="ARBA00023037"/>
    </source>
</evidence>
<comment type="subcellular location">
    <subcellularLocation>
        <location evidence="1">Membrane</location>
        <topology evidence="1">Single-pass type I membrane protein</topology>
    </subcellularLocation>
</comment>
<dbReference type="GO" id="GO:0007229">
    <property type="term" value="P:integrin-mediated signaling pathway"/>
    <property type="evidence" value="ECO:0007669"/>
    <property type="project" value="UniProtKB-KW"/>
</dbReference>
<keyword evidence="5" id="KW-0677">Repeat</keyword>
<evidence type="ECO:0000256" key="4">
    <source>
        <dbReference type="ARBA" id="ARBA00022729"/>
    </source>
</evidence>
<evidence type="ECO:0000256" key="13">
    <source>
        <dbReference type="SAM" id="Phobius"/>
    </source>
</evidence>
<sequence>MPSLHKDPQRLRQSHSFNEKPQKSVSFRLEFEFSRSVFLDNVRVVLEAGRDSNPSRYEIKADRSLDKTGSMGLPFNFTFQIHNLGFFPVRDLLLNIAIPQGTRAGNQLLQITEFYIDQTDGSRCVPPKQVSQARVSPEDLSHFPQLNPSNTVTIPILCSVNLLAHRDITIRITGSLHPQTLHTVKFKTVDLLTTASIELDPSSSMFLNEEKPIILEIRKEGDYRIPIWIIIGSTLGGLLLLALLILALWKLGFFQRQKRRQEVEQEANGKVAEEREPTGSPPQDQTESPPFSATEIHLLVPHT</sequence>
<dbReference type="Proteomes" id="UP000824540">
    <property type="component" value="Unassembled WGS sequence"/>
</dbReference>
<accession>A0A8T2NME9</accession>
<feature type="compositionally biased region" description="Polar residues" evidence="12">
    <location>
        <begin position="281"/>
        <end position="291"/>
    </location>
</feature>
<dbReference type="GO" id="GO:0033627">
    <property type="term" value="P:cell adhesion mediated by integrin"/>
    <property type="evidence" value="ECO:0007669"/>
    <property type="project" value="TreeGrafter"/>
</dbReference>
<comment type="similarity">
    <text evidence="2">Belongs to the integrin alpha chain family.</text>
</comment>
<dbReference type="AlphaFoldDB" id="A0A8T2NME9"/>
<dbReference type="EMBL" id="JAFBMS010000037">
    <property type="protein sequence ID" value="KAG9341194.1"/>
    <property type="molecule type" value="Genomic_DNA"/>
</dbReference>
<keyword evidence="10" id="KW-0675">Receptor</keyword>
<reference evidence="15" key="1">
    <citation type="thesis" date="2021" institute="BYU ScholarsArchive" country="Provo, UT, USA">
        <title>Applications of and Algorithms for Genome Assembly and Genomic Analyses with an Emphasis on Marine Teleosts.</title>
        <authorList>
            <person name="Pickett B.D."/>
        </authorList>
    </citation>
    <scope>NUCLEOTIDE SEQUENCE</scope>
    <source>
        <strain evidence="15">HI-2016</strain>
    </source>
</reference>
<evidence type="ECO:0000256" key="7">
    <source>
        <dbReference type="ARBA" id="ARBA00022989"/>
    </source>
</evidence>
<evidence type="ECO:0000256" key="9">
    <source>
        <dbReference type="ARBA" id="ARBA00023136"/>
    </source>
</evidence>
<dbReference type="Gene3D" id="1.20.5.930">
    <property type="entry name" value="Bicelle-embedded integrin alpha(iib) transmembrane segment"/>
    <property type="match status" value="1"/>
</dbReference>
<gene>
    <name evidence="15" type="ORF">JZ751_019633</name>
</gene>
<dbReference type="GO" id="GO:0007160">
    <property type="term" value="P:cell-matrix adhesion"/>
    <property type="evidence" value="ECO:0007669"/>
    <property type="project" value="TreeGrafter"/>
</dbReference>
<dbReference type="Gene3D" id="2.60.40.1530">
    <property type="entry name" value="ntegrin, alpha v. Chain A, domain 4"/>
    <property type="match status" value="1"/>
</dbReference>
<dbReference type="GO" id="GO:0008305">
    <property type="term" value="C:integrin complex"/>
    <property type="evidence" value="ECO:0007669"/>
    <property type="project" value="TreeGrafter"/>
</dbReference>
<keyword evidence="9 13" id="KW-0472">Membrane</keyword>
<dbReference type="InterPro" id="IPR032695">
    <property type="entry name" value="Integrin_dom_sf"/>
</dbReference>